<dbReference type="GO" id="GO:0005524">
    <property type="term" value="F:ATP binding"/>
    <property type="evidence" value="ECO:0007669"/>
    <property type="project" value="UniProtKB-KW"/>
</dbReference>
<dbReference type="SUPFAM" id="SSF52374">
    <property type="entry name" value="Nucleotidylyl transferase"/>
    <property type="match status" value="1"/>
</dbReference>
<dbReference type="GO" id="GO:0006418">
    <property type="term" value="P:tRNA aminoacylation for protein translation"/>
    <property type="evidence" value="ECO:0007669"/>
    <property type="project" value="InterPro"/>
</dbReference>
<dbReference type="InterPro" id="IPR002305">
    <property type="entry name" value="aa-tRNA-synth_Ic"/>
</dbReference>
<dbReference type="Pfam" id="PF00579">
    <property type="entry name" value="tRNA-synt_1b"/>
    <property type="match status" value="1"/>
</dbReference>
<evidence type="ECO:0000256" key="3">
    <source>
        <dbReference type="ARBA" id="ARBA00022840"/>
    </source>
</evidence>
<comment type="caution">
    <text evidence="6">The sequence shown here is derived from an EMBL/GenBank/DDBJ whole genome shotgun (WGS) entry which is preliminary data.</text>
</comment>
<dbReference type="STRING" id="42251.A0A2T6ZS42"/>
<accession>A0A2T6ZS42</accession>
<organism evidence="6 7">
    <name type="scientific">Tuber borchii</name>
    <name type="common">White truffle</name>
    <dbReference type="NCBI Taxonomy" id="42251"/>
    <lineage>
        <taxon>Eukaryota</taxon>
        <taxon>Fungi</taxon>
        <taxon>Dikarya</taxon>
        <taxon>Ascomycota</taxon>
        <taxon>Pezizomycotina</taxon>
        <taxon>Pezizomycetes</taxon>
        <taxon>Pezizales</taxon>
        <taxon>Tuberaceae</taxon>
        <taxon>Tuber</taxon>
    </lineage>
</organism>
<evidence type="ECO:0000313" key="6">
    <source>
        <dbReference type="EMBL" id="PUU78309.1"/>
    </source>
</evidence>
<dbReference type="AlphaFoldDB" id="A0A2T6ZS42"/>
<dbReference type="GO" id="GO:0004812">
    <property type="term" value="F:aminoacyl-tRNA ligase activity"/>
    <property type="evidence" value="ECO:0007669"/>
    <property type="project" value="UniProtKB-KW"/>
</dbReference>
<proteinExistence type="predicted"/>
<keyword evidence="3" id="KW-0067">ATP-binding</keyword>
<keyword evidence="7" id="KW-1185">Reference proteome</keyword>
<sequence length="74" mass="8206">MTFSTYTELPTAVYSSNEATLSAAEDHGLTTPLVTSTFSYKISTSANNAIWVDEDLTTFVEQYQFFATLLDTHV</sequence>
<keyword evidence="1" id="KW-0436">Ligase</keyword>
<evidence type="ECO:0000256" key="1">
    <source>
        <dbReference type="ARBA" id="ARBA00022598"/>
    </source>
</evidence>
<dbReference type="OrthoDB" id="337870at2759"/>
<dbReference type="EMBL" id="NESQ01000124">
    <property type="protein sequence ID" value="PUU78309.1"/>
    <property type="molecule type" value="Genomic_DNA"/>
</dbReference>
<protein>
    <submittedName>
        <fullName evidence="6">Uncharacterized protein</fullName>
    </submittedName>
</protein>
<evidence type="ECO:0000256" key="2">
    <source>
        <dbReference type="ARBA" id="ARBA00022741"/>
    </source>
</evidence>
<keyword evidence="2" id="KW-0547">Nucleotide-binding</keyword>
<evidence type="ECO:0000313" key="7">
    <source>
        <dbReference type="Proteomes" id="UP000244722"/>
    </source>
</evidence>
<dbReference type="Proteomes" id="UP000244722">
    <property type="component" value="Unassembled WGS sequence"/>
</dbReference>
<reference evidence="6 7" key="1">
    <citation type="submission" date="2017-04" db="EMBL/GenBank/DDBJ databases">
        <title>Draft genome sequence of Tuber borchii Vittad., a whitish edible truffle.</title>
        <authorList>
            <consortium name="DOE Joint Genome Institute"/>
            <person name="Murat C."/>
            <person name="Kuo A."/>
            <person name="Barry K.W."/>
            <person name="Clum A."/>
            <person name="Dockter R.B."/>
            <person name="Fauchery L."/>
            <person name="Iotti M."/>
            <person name="Kohler A."/>
            <person name="Labutti K."/>
            <person name="Lindquist E.A."/>
            <person name="Lipzen A."/>
            <person name="Ohm R.A."/>
            <person name="Wang M."/>
            <person name="Grigoriev I.V."/>
            <person name="Zambonelli A."/>
            <person name="Martin F.M."/>
        </authorList>
    </citation>
    <scope>NUCLEOTIDE SEQUENCE [LARGE SCALE GENOMIC DNA]</scope>
    <source>
        <strain evidence="6 7">Tbo3840</strain>
    </source>
</reference>
<dbReference type="Gene3D" id="1.10.240.10">
    <property type="entry name" value="Tyrosyl-Transfer RNA Synthetase"/>
    <property type="match status" value="1"/>
</dbReference>
<evidence type="ECO:0000256" key="4">
    <source>
        <dbReference type="ARBA" id="ARBA00022917"/>
    </source>
</evidence>
<keyword evidence="4" id="KW-0648">Protein biosynthesis</keyword>
<gene>
    <name evidence="6" type="ORF">B9Z19DRAFT_1127036</name>
</gene>
<keyword evidence="5" id="KW-0030">Aminoacyl-tRNA synthetase</keyword>
<name>A0A2T6ZS42_TUBBO</name>
<evidence type="ECO:0000256" key="5">
    <source>
        <dbReference type="ARBA" id="ARBA00023146"/>
    </source>
</evidence>